<dbReference type="EMBL" id="KE647171">
    <property type="protein sequence ID" value="EQB61129.1"/>
    <property type="molecule type" value="Genomic_DNA"/>
</dbReference>
<keyword evidence="7" id="KW-1185">Reference proteome</keyword>
<dbReference type="PANTHER" id="PTHR45875">
    <property type="entry name" value="METHYLTRANSFERASE N6AMT1"/>
    <property type="match status" value="1"/>
</dbReference>
<dbReference type="OrthoDB" id="406152at2759"/>
<sequence>MYSAKTHLNMIDWYSPDEDSYTLCDCLKDENMVNKLILDLGTSTGFITKSLHSNNVVISSDLNMKALIKQKNGNLIHMDLLNCIKQEYLDIIIFNPPYVLDSHDPIIGGGVYGREIIDEFINQVNVKMFYLLVIEANKYKEVIANIKNKGYIVEIKRIRRILGETIIILKCLK</sequence>
<protein>
    <submittedName>
        <fullName evidence="6">Polypeptide chain release factor methylase</fullName>
    </submittedName>
</protein>
<dbReference type="GO" id="GO:0008276">
    <property type="term" value="F:protein methyltransferase activity"/>
    <property type="evidence" value="ECO:0007669"/>
    <property type="project" value="TreeGrafter"/>
</dbReference>
<dbReference type="PANTHER" id="PTHR45875:SF1">
    <property type="entry name" value="METHYLTRANSFERASE N6AMT1"/>
    <property type="match status" value="1"/>
</dbReference>
<dbReference type="InterPro" id="IPR052190">
    <property type="entry name" value="Euk-Arch_PrmC-MTase"/>
</dbReference>
<keyword evidence="3" id="KW-0808">Transferase</keyword>
<dbReference type="SUPFAM" id="SSF53335">
    <property type="entry name" value="S-adenosyl-L-methionine-dependent methyltransferases"/>
    <property type="match status" value="1"/>
</dbReference>
<dbReference type="PROSITE" id="PS00092">
    <property type="entry name" value="N6_MTASE"/>
    <property type="match status" value="1"/>
</dbReference>
<comment type="similarity">
    <text evidence="1">Belongs to the eukaryotic/archaeal PrmC-related family.</text>
</comment>
<evidence type="ECO:0000256" key="4">
    <source>
        <dbReference type="ARBA" id="ARBA00022691"/>
    </source>
</evidence>
<dbReference type="AlphaFoldDB" id="T0L9F1"/>
<dbReference type="InterPro" id="IPR002052">
    <property type="entry name" value="DNA_methylase_N6_adenine_CS"/>
</dbReference>
<dbReference type="GO" id="GO:0035657">
    <property type="term" value="C:eRF1 methyltransferase complex"/>
    <property type="evidence" value="ECO:0007669"/>
    <property type="project" value="TreeGrafter"/>
</dbReference>
<accession>T0L9F1</accession>
<dbReference type="GO" id="GO:0032259">
    <property type="term" value="P:methylation"/>
    <property type="evidence" value="ECO:0007669"/>
    <property type="project" value="UniProtKB-KW"/>
</dbReference>
<feature type="domain" description="Methyltransferase small" evidence="5">
    <location>
        <begin position="7"/>
        <end position="101"/>
    </location>
</feature>
<evidence type="ECO:0000256" key="2">
    <source>
        <dbReference type="ARBA" id="ARBA00022603"/>
    </source>
</evidence>
<proteinExistence type="inferred from homology"/>
<dbReference type="HOGENOM" id="CLU_018398_6_2_1"/>
<dbReference type="Proteomes" id="UP000053780">
    <property type="component" value="Unassembled WGS sequence"/>
</dbReference>
<dbReference type="Pfam" id="PF05175">
    <property type="entry name" value="MTS"/>
    <property type="match status" value="1"/>
</dbReference>
<evidence type="ECO:0000256" key="1">
    <source>
        <dbReference type="ARBA" id="ARBA00006149"/>
    </source>
</evidence>
<dbReference type="InterPro" id="IPR029063">
    <property type="entry name" value="SAM-dependent_MTases_sf"/>
</dbReference>
<dbReference type="GO" id="GO:0008757">
    <property type="term" value="F:S-adenosylmethionine-dependent methyltransferase activity"/>
    <property type="evidence" value="ECO:0007669"/>
    <property type="project" value="TreeGrafter"/>
</dbReference>
<keyword evidence="4" id="KW-0949">S-adenosyl-L-methionine</keyword>
<name>T0L9F1_9MICR</name>
<dbReference type="GO" id="GO:0003676">
    <property type="term" value="F:nucleic acid binding"/>
    <property type="evidence" value="ECO:0007669"/>
    <property type="project" value="InterPro"/>
</dbReference>
<evidence type="ECO:0000313" key="6">
    <source>
        <dbReference type="EMBL" id="EQB61129.1"/>
    </source>
</evidence>
<keyword evidence="2 6" id="KW-0489">Methyltransferase</keyword>
<evidence type="ECO:0000256" key="3">
    <source>
        <dbReference type="ARBA" id="ARBA00022679"/>
    </source>
</evidence>
<dbReference type="Gene3D" id="3.40.50.150">
    <property type="entry name" value="Vaccinia Virus protein VP39"/>
    <property type="match status" value="1"/>
</dbReference>
<dbReference type="VEuPathDB" id="MicrosporidiaDB:NAPIS_ORF01311"/>
<organism evidence="6 7">
    <name type="scientific">Vairimorpha apis BRL 01</name>
    <dbReference type="NCBI Taxonomy" id="1037528"/>
    <lineage>
        <taxon>Eukaryota</taxon>
        <taxon>Fungi</taxon>
        <taxon>Fungi incertae sedis</taxon>
        <taxon>Microsporidia</taxon>
        <taxon>Nosematidae</taxon>
        <taxon>Vairimorpha</taxon>
    </lineage>
</organism>
<reference evidence="6 7" key="1">
    <citation type="journal article" date="2013" name="BMC Genomics">
        <title>Genome sequencing and comparative genomics of honey bee microsporidia, Nosema apis reveal novel insights into host-parasite interactions.</title>
        <authorList>
            <person name="Chen Yp."/>
            <person name="Pettis J.S."/>
            <person name="Zhao Y."/>
            <person name="Liu X."/>
            <person name="Tallon L.J."/>
            <person name="Sadzewicz L.D."/>
            <person name="Li R."/>
            <person name="Zheng H."/>
            <person name="Huang S."/>
            <person name="Zhang X."/>
            <person name="Hamilton M.C."/>
            <person name="Pernal S.F."/>
            <person name="Melathopoulos A.P."/>
            <person name="Yan X."/>
            <person name="Evans J.D."/>
        </authorList>
    </citation>
    <scope>NUCLEOTIDE SEQUENCE [LARGE SCALE GENOMIC DNA]</scope>
    <source>
        <strain evidence="6 7">BRL 01</strain>
    </source>
</reference>
<gene>
    <name evidence="6" type="ORF">NAPIS_ORF01311</name>
</gene>
<dbReference type="InterPro" id="IPR007848">
    <property type="entry name" value="Small_mtfrase_dom"/>
</dbReference>
<evidence type="ECO:0000259" key="5">
    <source>
        <dbReference type="Pfam" id="PF05175"/>
    </source>
</evidence>
<evidence type="ECO:0000313" key="7">
    <source>
        <dbReference type="Proteomes" id="UP000053780"/>
    </source>
</evidence>